<evidence type="ECO:0000256" key="1">
    <source>
        <dbReference type="SAM" id="Phobius"/>
    </source>
</evidence>
<feature type="transmembrane region" description="Helical" evidence="1">
    <location>
        <begin position="62"/>
        <end position="85"/>
    </location>
</feature>
<dbReference type="PANTHER" id="PTHR46741">
    <property type="entry name" value="OS09G0413600 PROTEIN"/>
    <property type="match status" value="1"/>
</dbReference>
<keyword evidence="1" id="KW-0472">Membrane</keyword>
<proteinExistence type="predicted"/>
<dbReference type="InterPro" id="IPR012870">
    <property type="entry name" value="DUF1666"/>
</dbReference>
<keyword evidence="1" id="KW-1133">Transmembrane helix</keyword>
<keyword evidence="1" id="KW-0812">Transmembrane</keyword>
<dbReference type="Pfam" id="PF07891">
    <property type="entry name" value="DUF1666"/>
    <property type="match status" value="1"/>
</dbReference>
<dbReference type="AlphaFoldDB" id="A0A1D1XUX9"/>
<accession>A0A1D1XUX9</accession>
<sequence length="636" mass="72197">MGLLISCWFIIETILIPGGFAKWQLLSFFVHPTLLVVCQLFLLAKVLVRLVLIIVVHPLKVLFHAILVVFRSLTSWVLGIIPLVLNLVKTSPVASAEEDEHFHDCDQSWPEDAAGTENPTRSLVPCVQWYEDDQESESPRREIVLSGCYCRSLPTLNACLTVQQCYSNEVFQEDGCLEQAQVEDKEEAATSYTVEEHHIKDCSSILHEDVLPDSAIGREEELIRIVFPTFQIDGIEEGGKELSERGEDEHDDVVFSILRGAGVEGFAQGPFPALVKCDADQELGELREVTSSISQMSWNQNVADAANSHQPPARTLSVIRGTERDEPHDIFYKEYMERMGWFDRLNYERTCEASAILNVEMEDPRFLENIEAKIRSIQGTAIQNLMSSIESDLERVYVAHSCLGWEALHHQYRLVEALVSPSSSGTVGVSRGTVTGKFQQFQVHLERYMENECKGIKRFWNYCQSRFSYVSLLRVPEVSGAGVNVGDDLREETTTNINDTLAALEKAIQVFSAFLESDNCRPSGKLKKLLWFDSQVEDPRDLDLFDKLKKEGCKKEKQLKDLQRTSRRWWKKTTPLESQGMDILLSMIDVKLVSRVLRTSAISTQQLRWCEAKLKSIEIKKGKVLRSYNSMLFPSS</sequence>
<gene>
    <name evidence="2" type="primary">F8_1</name>
    <name evidence="2" type="ORF">g.86014</name>
</gene>
<evidence type="ECO:0000313" key="2">
    <source>
        <dbReference type="EMBL" id="JAT46186.1"/>
    </source>
</evidence>
<organism evidence="2">
    <name type="scientific">Anthurium amnicola</name>
    <dbReference type="NCBI Taxonomy" id="1678845"/>
    <lineage>
        <taxon>Eukaryota</taxon>
        <taxon>Viridiplantae</taxon>
        <taxon>Streptophyta</taxon>
        <taxon>Embryophyta</taxon>
        <taxon>Tracheophyta</taxon>
        <taxon>Spermatophyta</taxon>
        <taxon>Magnoliopsida</taxon>
        <taxon>Liliopsida</taxon>
        <taxon>Araceae</taxon>
        <taxon>Pothoideae</taxon>
        <taxon>Potheae</taxon>
        <taxon>Anthurium</taxon>
    </lineage>
</organism>
<reference evidence="2" key="1">
    <citation type="submission" date="2015-07" db="EMBL/GenBank/DDBJ databases">
        <title>Transcriptome Assembly of Anthurium amnicola.</title>
        <authorList>
            <person name="Suzuki J."/>
        </authorList>
    </citation>
    <scope>NUCLEOTIDE SEQUENCE</scope>
</reference>
<name>A0A1D1XUX9_9ARAE</name>
<dbReference type="PANTHER" id="PTHR46741:SF7">
    <property type="entry name" value="TRANSMEMBRANE PROTEIN"/>
    <property type="match status" value="1"/>
</dbReference>
<dbReference type="EMBL" id="GDJX01021750">
    <property type="protein sequence ID" value="JAT46186.1"/>
    <property type="molecule type" value="Transcribed_RNA"/>
</dbReference>
<feature type="transmembrane region" description="Helical" evidence="1">
    <location>
        <begin position="31"/>
        <end position="55"/>
    </location>
</feature>
<protein>
    <submittedName>
        <fullName evidence="2">Coagulation factor VIII</fullName>
    </submittedName>
</protein>